<dbReference type="InterPro" id="IPR029063">
    <property type="entry name" value="SAM-dependent_MTases_sf"/>
</dbReference>
<feature type="compositionally biased region" description="Basic and acidic residues" evidence="2">
    <location>
        <begin position="257"/>
        <end position="310"/>
    </location>
</feature>
<dbReference type="InterPro" id="IPR014001">
    <property type="entry name" value="Helicase_ATP-bd"/>
</dbReference>
<dbReference type="GO" id="GO:0005524">
    <property type="term" value="F:ATP binding"/>
    <property type="evidence" value="ECO:0007669"/>
    <property type="project" value="InterPro"/>
</dbReference>
<evidence type="ECO:0000256" key="1">
    <source>
        <dbReference type="SAM" id="Coils"/>
    </source>
</evidence>
<keyword evidence="4" id="KW-0067">ATP-binding</keyword>
<dbReference type="InterPro" id="IPR027417">
    <property type="entry name" value="P-loop_NTPase"/>
</dbReference>
<dbReference type="GO" id="GO:0003677">
    <property type="term" value="F:DNA binding"/>
    <property type="evidence" value="ECO:0007669"/>
    <property type="project" value="InterPro"/>
</dbReference>
<feature type="compositionally biased region" description="Basic and acidic residues" evidence="2">
    <location>
        <begin position="327"/>
        <end position="372"/>
    </location>
</feature>
<feature type="region of interest" description="Disordered" evidence="2">
    <location>
        <begin position="257"/>
        <end position="410"/>
    </location>
</feature>
<dbReference type="PRINTS" id="PR00507">
    <property type="entry name" value="N12N6MTFRASE"/>
</dbReference>
<name>A0A0M2NNA2_9FIRM</name>
<dbReference type="SUPFAM" id="SSF53335">
    <property type="entry name" value="S-adenosyl-L-methionine-dependent methyltransferases"/>
    <property type="match status" value="1"/>
</dbReference>
<reference evidence="4 5" key="1">
    <citation type="submission" date="2015-04" db="EMBL/GenBank/DDBJ databases">
        <title>Draft genome sequence of bacteremic isolate Catabacter hongkongensis type strain HKU16T.</title>
        <authorList>
            <person name="Lau S.K."/>
            <person name="Teng J.L."/>
            <person name="Huang Y."/>
            <person name="Curreem S.O."/>
            <person name="Tsui S.K."/>
            <person name="Woo P.C."/>
        </authorList>
    </citation>
    <scope>NUCLEOTIDE SEQUENCE [LARGE SCALE GENOMIC DNA]</scope>
    <source>
        <strain evidence="4 5">HKU16</strain>
    </source>
</reference>
<sequence>MAGKVQSIIELAQETLLRITGSVQEWESFLDSAAWLYKYPFHEQALIYAQRPDARACASFELWNDRMRRWINRGAKGIALIDDSGEKPSLKYVFDVSDTRPMANLPFRLWEMREQDEEKILEELVNHFGEIEERSELPFSDRLFGVISNAVTDNLGDYFDGLLRDIGGSMLEGQDELEIRADFQRLVENSVHYCLLARLGYSPREYYAPEEFGDVIEFHTPGLAAHLGSAAGDISEMLLRQIERTELSLLWEERGKLAKPEKVSENEEKRETERSKEYGDHIQREKRTDDPRTHDAAPAAGEDREIREDAQDIPARPQERAVQQPASERETDGTPDRGRPESPRDRGTGHNEDGAGRGRDGGAESVRSHEVDGPDEQSEAGGGGSGDPRPHIQLTETERPEDNGAPGFLLQENSPQEQLSLLETEPGFTLPQQIVDEALCLGGNKRNSALRICAKFKKDKGLAENAAFLREEYGTGGRGFYTDNQPVSMWFDGTGVRIVQGRSVEKAAGHILLTWEQAAKRVMELLTLGRYLPKKELKRVDEAERAEIAGSLYFFFRDDHQNLPQEWKTEGSGAPEVQAHIIDMLSREEGIEDILQRLKSAIEDFRQDPPARRILHDPGRLLQDVSDLKRIPLVFEAQETARELPRRFITDDEIAGFFQNFIHVTDNKYRTYLYFQKERSNQERGNFLSEIFGTGGSYPGMSGTDDSGEWHDRKGIALSRGSIAAPYDKVLISWTKAAKYIGSMIEQDRYLTPEEKAYLPEYERREAEREQKQEEARLLREAEERIAKRTREQEWERRESAGYDYSLGTEVFLSTGTHTILGITDDTVTVNDEKYPLLTKEIPRGDFDRMLRQDSRNDSLMTESQEATESPYAYAVNDTVYLDGTAFRITQITDNEVQLLDPALSHPVFRAENKETFQHLLEQDERNAKYMPEMSHRAIAKTNLAEAPDNIPESTPPQKQQAENYRITDDELGYGGKKEKFSRNIAAIRILQTIEKENRAATPDEQEALAQYVGWGGIPEAFDEHNDSWKTEYAELKGSLSETEYESSRASVLNAHYTSPTVIRAIYDCIAEMGFETGNILEPSCGTGNFFGMLPDSMTNSKLYGIELDSITGRIAKQLYPNAEITVQGYEHTNLPDSFFDLAIGNVPFGNYRVPDKRYDKNKFSIHDYFFAKTLDKVRPGGIVAFVVSRFTMDKKDSSVRKYIAERADFLGAVRLPNNAFSKNAGTEVTADILFLQKRDRPQAVEADWIHAQKTEDGYSINSYFIDHPEMVLGMLSTEHTQYGGKDVKCVPIPGADLGKQLKEALSHIDARITDYDVEFPEQDETESIPADPNVRNYSYTLHDGKIYFRENSRMNRVDVSLTAENRIRGMIGIRDCMRRLIDVQMENGTEEEVQQEQRKLNSLYDSYTKKYGLLNSRGNSMAFSDDSAYFLICSLEILDADGKLKRKADMFSKRTIRQPEAVTSVDTAQEALTVSLAEKAKVDLTYMEQLTGISGSEIVRELRGIIFRDFGTLISEEIERDSFDPEQFPLVTADEYLSGNVRAKLKQALGIYKVLQEHGAEAGLLDTVRIQVEALEKVQPKDLSASEIDIRLGATWLPPEYVEQFIYELLKPSPYLKTKIHVRYSPSTALWNISNKNWDDKNIAVTNTYGTKRVGAYKIIEETLNLKDVRVFDKRTDPDGTETRVLNVEQTMIAQQKQQTIKDEFHKWVWADMDRRDALTRIYNEKLNAIRPREYNGSHLRFPGMNPEIRLKEHQLNAVARTVYGGNTLLAHVVGAGKTYEMTAAAMELKRLGLCQKSLFVVPNHLTGQWGAEFLQLYPSANILVATKKDFETANRKKFCARIASGDYDAVIIGHSQFEKIPLSMGRQIMMIREQIDEIVAGIAELKEANGERFTIKQMEKSKKRLEAKLAKLTDTSRKDDVVTFEELGVDRLFVDEAHFYKNLFLFTKMRNVAGLSQTEAQKSADLFGKTRYLDEITGGRGTVFATGTPISNSMTELYTMQRYLQYSLLQKNDLVHFDAWASTFGETVTALELKPEGTGYRLRTRFARFYNLPELLAMFKECADIRTADTLDLPVPEANYHTVVTKSSDFQKEMVAEFADRADVVRSGKMDPTIDNMLKITNDGRKLALDQRILNSMLEDDPQSKINACVENILKVYRDTTDQKGTQLVFSDLSTPQGALELTKDENGVYSLPNGFSNVYEDIRVKLLNKGIPRDEIAFIHEANTDAKKIDLFSKVRSGKVRILMGSTSKMGAGTNVQDRLAALHHVDVPWVRLEVA</sequence>
<keyword evidence="4" id="KW-0347">Helicase</keyword>
<feature type="coiled-coil region" evidence="1">
    <location>
        <begin position="762"/>
        <end position="792"/>
    </location>
</feature>
<dbReference type="SMART" id="SM00487">
    <property type="entry name" value="DEXDc"/>
    <property type="match status" value="1"/>
</dbReference>
<dbReference type="EMBL" id="LAYJ01000053">
    <property type="protein sequence ID" value="KKI51902.1"/>
    <property type="molecule type" value="Genomic_DNA"/>
</dbReference>
<keyword evidence="1" id="KW-0175">Coiled coil</keyword>
<dbReference type="Proteomes" id="UP000034076">
    <property type="component" value="Unassembled WGS sequence"/>
</dbReference>
<protein>
    <submittedName>
        <fullName evidence="4">Superfamily II DNA and RNA helicase</fullName>
    </submittedName>
</protein>
<keyword evidence="5" id="KW-1185">Reference proteome</keyword>
<dbReference type="InterPro" id="IPR052933">
    <property type="entry name" value="DNA_Protect_Modify"/>
</dbReference>
<comment type="caution">
    <text evidence="4">The sequence shown here is derived from an EMBL/GenBank/DDBJ whole genome shotgun (WGS) entry which is preliminary data.</text>
</comment>
<feature type="region of interest" description="Disordered" evidence="2">
    <location>
        <begin position="945"/>
        <end position="964"/>
    </location>
</feature>
<dbReference type="GO" id="GO:0004386">
    <property type="term" value="F:helicase activity"/>
    <property type="evidence" value="ECO:0007669"/>
    <property type="project" value="UniProtKB-KW"/>
</dbReference>
<gene>
    <name evidence="4" type="ORF">CHK_0585</name>
</gene>
<organism evidence="4 5">
    <name type="scientific">Christensenella hongkongensis</name>
    <dbReference type="NCBI Taxonomy" id="270498"/>
    <lineage>
        <taxon>Bacteria</taxon>
        <taxon>Bacillati</taxon>
        <taxon>Bacillota</taxon>
        <taxon>Clostridia</taxon>
        <taxon>Christensenellales</taxon>
        <taxon>Christensenellaceae</taxon>
        <taxon>Christensenella</taxon>
    </lineage>
</organism>
<evidence type="ECO:0000313" key="4">
    <source>
        <dbReference type="EMBL" id="KKI51902.1"/>
    </source>
</evidence>
<dbReference type="Pfam" id="PF04851">
    <property type="entry name" value="ResIII"/>
    <property type="match status" value="1"/>
</dbReference>
<dbReference type="Gene3D" id="3.40.50.150">
    <property type="entry name" value="Vaccinia Virus protein VP39"/>
    <property type="match status" value="1"/>
</dbReference>
<dbReference type="InterPro" id="IPR006935">
    <property type="entry name" value="Helicase/UvrB_N"/>
</dbReference>
<feature type="domain" description="Helicase ATP-binding" evidence="3">
    <location>
        <begin position="1748"/>
        <end position="2019"/>
    </location>
</feature>
<keyword evidence="4" id="KW-0378">Hydrolase</keyword>
<accession>A0A0M2NNA2</accession>
<dbReference type="PANTHER" id="PTHR41313">
    <property type="entry name" value="ADENINE-SPECIFIC METHYLTRANSFERASE"/>
    <property type="match status" value="1"/>
</dbReference>
<dbReference type="GO" id="GO:0016787">
    <property type="term" value="F:hydrolase activity"/>
    <property type="evidence" value="ECO:0007669"/>
    <property type="project" value="InterPro"/>
</dbReference>
<dbReference type="Gene3D" id="3.40.50.300">
    <property type="entry name" value="P-loop containing nucleotide triphosphate hydrolases"/>
    <property type="match status" value="1"/>
</dbReference>
<dbReference type="PANTHER" id="PTHR41313:SF1">
    <property type="entry name" value="DNA METHYLASE ADENINE-SPECIFIC DOMAIN-CONTAINING PROTEIN"/>
    <property type="match status" value="1"/>
</dbReference>
<dbReference type="SUPFAM" id="SSF52540">
    <property type="entry name" value="P-loop containing nucleoside triphosphate hydrolases"/>
    <property type="match status" value="2"/>
</dbReference>
<keyword evidence="4" id="KW-0547">Nucleotide-binding</keyword>
<evidence type="ECO:0000259" key="3">
    <source>
        <dbReference type="SMART" id="SM00487"/>
    </source>
</evidence>
<dbReference type="STRING" id="270498.CHK_0585"/>
<dbReference type="PATRIC" id="fig|270498.16.peg.249"/>
<evidence type="ECO:0000313" key="5">
    <source>
        <dbReference type="Proteomes" id="UP000034076"/>
    </source>
</evidence>
<proteinExistence type="predicted"/>
<evidence type="ECO:0000256" key="2">
    <source>
        <dbReference type="SAM" id="MobiDB-lite"/>
    </source>
</evidence>
<feature type="compositionally biased region" description="Polar residues" evidence="2">
    <location>
        <begin position="952"/>
        <end position="963"/>
    </location>
</feature>